<protein>
    <submittedName>
        <fullName evidence="2">Uncharacterized protein</fullName>
    </submittedName>
</protein>
<comment type="caution">
    <text evidence="2">The sequence shown here is derived from an EMBL/GenBank/DDBJ whole genome shotgun (WGS) entry which is preliminary data.</text>
</comment>
<dbReference type="EMBL" id="JAVKGS010000003">
    <property type="protein sequence ID" value="MDR5692730.1"/>
    <property type="molecule type" value="Genomic_DNA"/>
</dbReference>
<reference evidence="3" key="1">
    <citation type="submission" date="2023-07" db="EMBL/GenBank/DDBJ databases">
        <title>Description of three actinobacteria isolated from air of manufacturing shop in a pharmaceutical factory.</title>
        <authorList>
            <person name="Zhang D.-F."/>
        </authorList>
    </citation>
    <scope>NUCLEOTIDE SEQUENCE [LARGE SCALE GENOMIC DNA]</scope>
    <source>
        <strain evidence="3">CCTCC AB 2011122</strain>
    </source>
</reference>
<dbReference type="RefSeq" id="WP_310521111.1">
    <property type="nucleotide sequence ID" value="NZ_BAABBS010000001.1"/>
</dbReference>
<evidence type="ECO:0000313" key="2">
    <source>
        <dbReference type="EMBL" id="MDR5692730.1"/>
    </source>
</evidence>
<evidence type="ECO:0000256" key="1">
    <source>
        <dbReference type="SAM" id="MobiDB-lite"/>
    </source>
</evidence>
<evidence type="ECO:0000313" key="3">
    <source>
        <dbReference type="Proteomes" id="UP001260072"/>
    </source>
</evidence>
<proteinExistence type="predicted"/>
<gene>
    <name evidence="2" type="ORF">RH861_11735</name>
</gene>
<keyword evidence="3" id="KW-1185">Reference proteome</keyword>
<feature type="region of interest" description="Disordered" evidence="1">
    <location>
        <begin position="1"/>
        <end position="46"/>
    </location>
</feature>
<feature type="compositionally biased region" description="Basic and acidic residues" evidence="1">
    <location>
        <begin position="16"/>
        <end position="39"/>
    </location>
</feature>
<name>A0ABU1FN80_9MICO</name>
<organism evidence="2 3">
    <name type="scientific">Agromyces indicus</name>
    <dbReference type="NCBI Taxonomy" id="758919"/>
    <lineage>
        <taxon>Bacteria</taxon>
        <taxon>Bacillati</taxon>
        <taxon>Actinomycetota</taxon>
        <taxon>Actinomycetes</taxon>
        <taxon>Micrococcales</taxon>
        <taxon>Microbacteriaceae</taxon>
        <taxon>Agromyces</taxon>
    </lineage>
</organism>
<accession>A0ABU1FN80</accession>
<dbReference type="Proteomes" id="UP001260072">
    <property type="component" value="Unassembled WGS sequence"/>
</dbReference>
<sequence length="72" mass="8221">MDLANHHLAQSTQAADARHAERVNEYRRIAAERRTEERTTATGATTSIRQRIWHAVVEAATLQHSRAHRLSH</sequence>